<dbReference type="InterPro" id="IPR050113">
    <property type="entry name" value="Ub_conjugating_enzyme"/>
</dbReference>
<dbReference type="GO" id="GO:0005524">
    <property type="term" value="F:ATP binding"/>
    <property type="evidence" value="ECO:0007669"/>
    <property type="project" value="UniProtKB-KW"/>
</dbReference>
<evidence type="ECO:0000256" key="1">
    <source>
        <dbReference type="ARBA" id="ARBA00012486"/>
    </source>
</evidence>
<accession>A0A7M7KPV3</accession>
<evidence type="ECO:0000313" key="9">
    <source>
        <dbReference type="EnsemblMetazoa" id="XP_022668249"/>
    </source>
</evidence>
<evidence type="ECO:0000313" key="10">
    <source>
        <dbReference type="Proteomes" id="UP000594260"/>
    </source>
</evidence>
<dbReference type="KEGG" id="vde:111253304"/>
<protein>
    <recommendedName>
        <fullName evidence="1">E2 ubiquitin-conjugating enzyme</fullName>
        <ecNumber evidence="1">2.3.2.23</ecNumber>
    </recommendedName>
</protein>
<dbReference type="AlphaFoldDB" id="A0A7M7KPV3"/>
<dbReference type="EC" id="2.3.2.23" evidence="1"/>
<keyword evidence="4" id="KW-0833">Ubl conjugation pathway</keyword>
<organism evidence="9 10">
    <name type="scientific">Varroa destructor</name>
    <name type="common">Honeybee mite</name>
    <dbReference type="NCBI Taxonomy" id="109461"/>
    <lineage>
        <taxon>Eukaryota</taxon>
        <taxon>Metazoa</taxon>
        <taxon>Ecdysozoa</taxon>
        <taxon>Arthropoda</taxon>
        <taxon>Chelicerata</taxon>
        <taxon>Arachnida</taxon>
        <taxon>Acari</taxon>
        <taxon>Parasitiformes</taxon>
        <taxon>Mesostigmata</taxon>
        <taxon>Gamasina</taxon>
        <taxon>Dermanyssoidea</taxon>
        <taxon>Varroidae</taxon>
        <taxon>Varroa</taxon>
    </lineage>
</organism>
<dbReference type="EnsemblMetazoa" id="XM_022812517">
    <property type="protein sequence ID" value="XP_022668252"/>
    <property type="gene ID" value="LOC111253304"/>
</dbReference>
<dbReference type="SMART" id="SM00212">
    <property type="entry name" value="UBCc"/>
    <property type="match status" value="1"/>
</dbReference>
<keyword evidence="5" id="KW-0067">ATP-binding</keyword>
<feature type="compositionally biased region" description="Basic and acidic residues" evidence="7">
    <location>
        <begin position="133"/>
        <end position="148"/>
    </location>
</feature>
<keyword evidence="10" id="KW-1185">Reference proteome</keyword>
<evidence type="ECO:0000259" key="8">
    <source>
        <dbReference type="PROSITE" id="PS50127"/>
    </source>
</evidence>
<name>A0A7M7KPV3_VARDE</name>
<dbReference type="InterPro" id="IPR016135">
    <property type="entry name" value="UBQ-conjugating_enzyme/RWD"/>
</dbReference>
<evidence type="ECO:0000256" key="4">
    <source>
        <dbReference type="ARBA" id="ARBA00022786"/>
    </source>
</evidence>
<feature type="compositionally biased region" description="Acidic residues" evidence="7">
    <location>
        <begin position="122"/>
        <end position="132"/>
    </location>
</feature>
<dbReference type="CDD" id="cd23802">
    <property type="entry name" value="UBCc_UBE2Q"/>
    <property type="match status" value="1"/>
</dbReference>
<dbReference type="RefSeq" id="XP_022668250.1">
    <property type="nucleotide sequence ID" value="XM_022812515.1"/>
</dbReference>
<dbReference type="RefSeq" id="XP_022668251.1">
    <property type="nucleotide sequence ID" value="XM_022812516.1"/>
</dbReference>
<dbReference type="InterPro" id="IPR000608">
    <property type="entry name" value="UBC"/>
</dbReference>
<dbReference type="Gene3D" id="3.10.110.10">
    <property type="entry name" value="Ubiquitin Conjugating Enzyme"/>
    <property type="match status" value="1"/>
</dbReference>
<feature type="region of interest" description="Disordered" evidence="7">
    <location>
        <begin position="84"/>
        <end position="222"/>
    </location>
</feature>
<dbReference type="GeneID" id="111253304"/>
<dbReference type="PROSITE" id="PS50127">
    <property type="entry name" value="UBC_2"/>
    <property type="match status" value="1"/>
</dbReference>
<comment type="function">
    <text evidence="6">Probable E2 ubiquitin-protein ligase that catalyzes the covalent attachment of ubiquitin to target proteins. May facilitate the monoubiquitination and degradation of MTOR and CCNE1 through interaction with FBXW7.</text>
</comment>
<proteinExistence type="predicted"/>
<evidence type="ECO:0000256" key="7">
    <source>
        <dbReference type="SAM" id="MobiDB-lite"/>
    </source>
</evidence>
<dbReference type="EnsemblMetazoa" id="XM_022812515">
    <property type="protein sequence ID" value="XP_022668250"/>
    <property type="gene ID" value="LOC111253304"/>
</dbReference>
<evidence type="ECO:0000256" key="6">
    <source>
        <dbReference type="ARBA" id="ARBA00055455"/>
    </source>
</evidence>
<dbReference type="SUPFAM" id="SSF54495">
    <property type="entry name" value="UBC-like"/>
    <property type="match status" value="1"/>
</dbReference>
<dbReference type="RefSeq" id="XP_022668249.1">
    <property type="nucleotide sequence ID" value="XM_022812514.1"/>
</dbReference>
<feature type="compositionally biased region" description="Basic and acidic residues" evidence="7">
    <location>
        <begin position="158"/>
        <end position="172"/>
    </location>
</feature>
<feature type="compositionally biased region" description="Basic residues" evidence="7">
    <location>
        <begin position="84"/>
        <end position="94"/>
    </location>
</feature>
<evidence type="ECO:0000256" key="2">
    <source>
        <dbReference type="ARBA" id="ARBA00022679"/>
    </source>
</evidence>
<dbReference type="EnsemblMetazoa" id="XM_022812516">
    <property type="protein sequence ID" value="XP_022668251"/>
    <property type="gene ID" value="LOC111253304"/>
</dbReference>
<evidence type="ECO:0000256" key="3">
    <source>
        <dbReference type="ARBA" id="ARBA00022741"/>
    </source>
</evidence>
<dbReference type="EnsemblMetazoa" id="XM_022812514">
    <property type="protein sequence ID" value="XP_022668249"/>
    <property type="gene ID" value="LOC111253304"/>
</dbReference>
<feature type="domain" description="UBC core" evidence="8">
    <location>
        <begin position="255"/>
        <end position="417"/>
    </location>
</feature>
<feature type="compositionally biased region" description="Basic and acidic residues" evidence="7">
    <location>
        <begin position="182"/>
        <end position="194"/>
    </location>
</feature>
<dbReference type="RefSeq" id="XP_022668252.1">
    <property type="nucleotide sequence ID" value="XM_022812517.1"/>
</dbReference>
<sequence>MGSFILRQLLERFTSSTEAKYNPATLRSEQIGGASAAILPAGDDEIARGAQIRAAKQNSPHSSRRRLLQRLLQVKNVHKLFHTSRRRSRFHNSRHLVPAPIATTPRRDVQTEHNDQAKGESDTEPTLDEEYDEQNKGKGIEKEREGLSQKDFQLRQTTKPEQRPATPKHDTARTISANQPKRHPDIGDEIASHDETEDAQSDPDGISIGAQQTDEGTISGSGGLLSLAARSKVQPTSTAKTRRAFQETIKRNEEVRTKRLMKELRDIQKIVGSQKYPAFTVELMDSNLFEWYVRLHQVDPESALARDMLELGVPCVEMCFEFPDNFPFLPPFVRVLSPHIEKGFVMEGGAICLELLTPAGWASAYTVEAIIVQVTAALSKGQARINVQPKASKQFSRKLAEMSFKSLVKTHNKYGWVTPPKSDG</sequence>
<keyword evidence="2" id="KW-0808">Transferase</keyword>
<feature type="compositionally biased region" description="Polar residues" evidence="7">
    <location>
        <begin position="209"/>
        <end position="218"/>
    </location>
</feature>
<feature type="compositionally biased region" description="Basic and acidic residues" evidence="7">
    <location>
        <begin position="105"/>
        <end position="121"/>
    </location>
</feature>
<dbReference type="InParanoid" id="A0A7M7KPV3"/>
<evidence type="ECO:0000256" key="5">
    <source>
        <dbReference type="ARBA" id="ARBA00022840"/>
    </source>
</evidence>
<dbReference type="OrthoDB" id="109543at2759"/>
<dbReference type="Proteomes" id="UP000594260">
    <property type="component" value="Unplaced"/>
</dbReference>
<reference evidence="9" key="1">
    <citation type="submission" date="2021-01" db="UniProtKB">
        <authorList>
            <consortium name="EnsemblMetazoa"/>
        </authorList>
    </citation>
    <scope>IDENTIFICATION</scope>
</reference>
<dbReference type="GO" id="GO:0061631">
    <property type="term" value="F:ubiquitin conjugating enzyme activity"/>
    <property type="evidence" value="ECO:0007669"/>
    <property type="project" value="UniProtKB-EC"/>
</dbReference>
<dbReference type="FunFam" id="3.10.110.10:FF:000036">
    <property type="entry name" value="ubiquitin-conjugating enzyme E2Q-like protein 1"/>
    <property type="match status" value="1"/>
</dbReference>
<dbReference type="Pfam" id="PF00179">
    <property type="entry name" value="UQ_con"/>
    <property type="match status" value="1"/>
</dbReference>
<keyword evidence="3" id="KW-0547">Nucleotide-binding</keyword>
<dbReference type="PANTHER" id="PTHR24067">
    <property type="entry name" value="UBIQUITIN-CONJUGATING ENZYME E2"/>
    <property type="match status" value="1"/>
</dbReference>